<keyword evidence="6" id="KW-0408">Iron</keyword>
<dbReference type="InterPro" id="IPR023170">
    <property type="entry name" value="HhH_base_excis_C"/>
</dbReference>
<evidence type="ECO:0000259" key="10">
    <source>
        <dbReference type="SMART" id="SM00478"/>
    </source>
</evidence>
<dbReference type="InterPro" id="IPR011257">
    <property type="entry name" value="DNA_glycosylase"/>
</dbReference>
<dbReference type="Gene3D" id="1.10.1670.10">
    <property type="entry name" value="Helix-hairpin-Helix base-excision DNA repair enzymes (C-terminal)"/>
    <property type="match status" value="1"/>
</dbReference>
<dbReference type="KEGG" id="cdes:C0J27_03425"/>
<keyword evidence="11" id="KW-0255">Endonuclease</keyword>
<keyword evidence="9" id="KW-0326">Glycosidase</keyword>
<dbReference type="SUPFAM" id="SSF48150">
    <property type="entry name" value="DNA-glycosylase"/>
    <property type="match status" value="1"/>
</dbReference>
<dbReference type="GO" id="GO:0006298">
    <property type="term" value="P:mismatch repair"/>
    <property type="evidence" value="ECO:0007669"/>
    <property type="project" value="TreeGrafter"/>
</dbReference>
<comment type="cofactor">
    <cofactor evidence="1">
        <name>[4Fe-4S] cluster</name>
        <dbReference type="ChEBI" id="CHEBI:49883"/>
    </cofactor>
</comment>
<dbReference type="InterPro" id="IPR044298">
    <property type="entry name" value="MIG/MutY"/>
</dbReference>
<evidence type="ECO:0000256" key="9">
    <source>
        <dbReference type="ARBA" id="ARBA00023295"/>
    </source>
</evidence>
<proteinExistence type="inferred from homology"/>
<evidence type="ECO:0000313" key="11">
    <source>
        <dbReference type="EMBL" id="AXK60773.1"/>
    </source>
</evidence>
<reference evidence="11 12" key="1">
    <citation type="submission" date="2017-12" db="EMBL/GenBank/DDBJ databases">
        <title>Chromulinavorax destructans is a abundant pathogen of dominant heterotrophic picoflagllates.</title>
        <authorList>
            <person name="Deeg C.M."/>
            <person name="Zimmer M."/>
            <person name="Suttle C.A."/>
        </authorList>
    </citation>
    <scope>NUCLEOTIDE SEQUENCE [LARGE SCALE GENOMIC DNA]</scope>
    <source>
        <strain evidence="11 12">SeV1</strain>
    </source>
</reference>
<dbReference type="CDD" id="cd00056">
    <property type="entry name" value="ENDO3c"/>
    <property type="match status" value="1"/>
</dbReference>
<dbReference type="Proteomes" id="UP000254834">
    <property type="component" value="Chromosome"/>
</dbReference>
<keyword evidence="7" id="KW-0411">Iron-sulfur</keyword>
<dbReference type="GO" id="GO:0006284">
    <property type="term" value="P:base-excision repair"/>
    <property type="evidence" value="ECO:0007669"/>
    <property type="project" value="InterPro"/>
</dbReference>
<dbReference type="GO" id="GO:0032357">
    <property type="term" value="F:oxidized purine DNA binding"/>
    <property type="evidence" value="ECO:0007669"/>
    <property type="project" value="TreeGrafter"/>
</dbReference>
<evidence type="ECO:0000256" key="8">
    <source>
        <dbReference type="ARBA" id="ARBA00023204"/>
    </source>
</evidence>
<dbReference type="SMART" id="SM00478">
    <property type="entry name" value="ENDO3c"/>
    <property type="match status" value="1"/>
</dbReference>
<keyword evidence="8" id="KW-0234">DNA repair</keyword>
<dbReference type="AlphaFoldDB" id="A0A345ZBV6"/>
<keyword evidence="11" id="KW-0540">Nuclease</keyword>
<evidence type="ECO:0000313" key="12">
    <source>
        <dbReference type="Proteomes" id="UP000254834"/>
    </source>
</evidence>
<dbReference type="OrthoDB" id="9802365at2"/>
<sequence>MAVIYLYFIHSTKRLMEKLTLDQVSQFQSLIYDYYAANRRDFIWRQDVTPYRIVISEVMLQQTQTARVVPKFENWLQKFPDFLTLAQASTYDVLTAWQGLGYNRRGLALLKIAQIVVDEYNGQLPNDPVVLQTFPAIGPNTAGSICAFAFNNPIMFIETNIRTVYTHTFFQGQSEISDKQLLPLIAQTIDQNNAREWYYALMDYGVHLKQNLPRINAASKHYTKQSKFEGSKRQVRGAIIKILTELKQVDQATLVELLDFQLPENKHDRYKIIQDLIDEKVIYNQRGVISL</sequence>
<comment type="similarity">
    <text evidence="2">Belongs to the Nth/MutY family.</text>
</comment>
<keyword evidence="4" id="KW-0227">DNA damage</keyword>
<evidence type="ECO:0000256" key="2">
    <source>
        <dbReference type="ARBA" id="ARBA00008343"/>
    </source>
</evidence>
<keyword evidence="12" id="KW-1185">Reference proteome</keyword>
<dbReference type="GO" id="GO:0034039">
    <property type="term" value="F:8-oxo-7,8-dihydroguanine DNA N-glycosylase activity"/>
    <property type="evidence" value="ECO:0007669"/>
    <property type="project" value="TreeGrafter"/>
</dbReference>
<evidence type="ECO:0000256" key="6">
    <source>
        <dbReference type="ARBA" id="ARBA00023004"/>
    </source>
</evidence>
<evidence type="ECO:0000256" key="3">
    <source>
        <dbReference type="ARBA" id="ARBA00022723"/>
    </source>
</evidence>
<organism evidence="11 12">
    <name type="scientific">Candidatus Chromulinivorax destructor</name>
    <dbReference type="NCBI Taxonomy" id="2066483"/>
    <lineage>
        <taxon>Bacteria</taxon>
        <taxon>Candidatus Babelota</taxon>
        <taxon>Candidatus Babeliae</taxon>
        <taxon>Candidatus Babeliales</taxon>
        <taxon>Candidatus Chromulinivoraceae</taxon>
        <taxon>Candidatus Chromulinivorax</taxon>
    </lineage>
</organism>
<dbReference type="GO" id="GO:0046872">
    <property type="term" value="F:metal ion binding"/>
    <property type="evidence" value="ECO:0007669"/>
    <property type="project" value="UniProtKB-KW"/>
</dbReference>
<name>A0A345ZBV6_9BACT</name>
<evidence type="ECO:0000256" key="7">
    <source>
        <dbReference type="ARBA" id="ARBA00023014"/>
    </source>
</evidence>
<keyword evidence="5" id="KW-0378">Hydrolase</keyword>
<evidence type="ECO:0000256" key="4">
    <source>
        <dbReference type="ARBA" id="ARBA00022763"/>
    </source>
</evidence>
<keyword evidence="3" id="KW-0479">Metal-binding</keyword>
<dbReference type="Pfam" id="PF00730">
    <property type="entry name" value="HhH-GPD"/>
    <property type="match status" value="1"/>
</dbReference>
<dbReference type="PANTHER" id="PTHR42944:SF1">
    <property type="entry name" value="ADENINE DNA GLYCOSYLASE"/>
    <property type="match status" value="1"/>
</dbReference>
<dbReference type="EMBL" id="CP025544">
    <property type="protein sequence ID" value="AXK60773.1"/>
    <property type="molecule type" value="Genomic_DNA"/>
</dbReference>
<dbReference type="InterPro" id="IPR003265">
    <property type="entry name" value="HhH-GPD_domain"/>
</dbReference>
<gene>
    <name evidence="11" type="ORF">C0J27_03425</name>
</gene>
<dbReference type="GO" id="GO:0051536">
    <property type="term" value="F:iron-sulfur cluster binding"/>
    <property type="evidence" value="ECO:0007669"/>
    <property type="project" value="UniProtKB-KW"/>
</dbReference>
<accession>A0A345ZBV6</accession>
<dbReference type="Gene3D" id="1.10.340.30">
    <property type="entry name" value="Hypothetical protein, domain 2"/>
    <property type="match status" value="1"/>
</dbReference>
<dbReference type="GO" id="GO:0004519">
    <property type="term" value="F:endonuclease activity"/>
    <property type="evidence" value="ECO:0007669"/>
    <property type="project" value="UniProtKB-KW"/>
</dbReference>
<evidence type="ECO:0000256" key="1">
    <source>
        <dbReference type="ARBA" id="ARBA00001966"/>
    </source>
</evidence>
<protein>
    <submittedName>
        <fullName evidence="11">Endonuclease III</fullName>
    </submittedName>
</protein>
<dbReference type="PANTHER" id="PTHR42944">
    <property type="entry name" value="ADENINE DNA GLYCOSYLASE"/>
    <property type="match status" value="1"/>
</dbReference>
<evidence type="ECO:0000256" key="5">
    <source>
        <dbReference type="ARBA" id="ARBA00022801"/>
    </source>
</evidence>
<feature type="domain" description="HhH-GPD" evidence="10">
    <location>
        <begin position="59"/>
        <end position="207"/>
    </location>
</feature>
<dbReference type="GO" id="GO:0035485">
    <property type="term" value="F:adenine/guanine mispair binding"/>
    <property type="evidence" value="ECO:0007669"/>
    <property type="project" value="TreeGrafter"/>
</dbReference>
<dbReference type="GO" id="GO:0000701">
    <property type="term" value="F:purine-specific mismatch base pair DNA N-glycosylase activity"/>
    <property type="evidence" value="ECO:0007669"/>
    <property type="project" value="TreeGrafter"/>
</dbReference>